<evidence type="ECO:0000313" key="2">
    <source>
        <dbReference type="Proteomes" id="UP000637002"/>
    </source>
</evidence>
<dbReference type="Proteomes" id="UP000637002">
    <property type="component" value="Unassembled WGS sequence"/>
</dbReference>
<keyword evidence="2" id="KW-1185">Reference proteome</keyword>
<evidence type="ECO:0000313" key="1">
    <source>
        <dbReference type="EMBL" id="GGC81652.1"/>
    </source>
</evidence>
<protein>
    <submittedName>
        <fullName evidence="1">Uncharacterized protein</fullName>
    </submittedName>
</protein>
<name>A0A916XKN6_9HYPH</name>
<proteinExistence type="predicted"/>
<sequence>MRALLAESNAQHGTCELDVFASKGKSVAKRWAGGEREAVNPEMMHPLALTRPNR</sequence>
<organism evidence="1 2">
    <name type="scientific">Chelatococcus reniformis</name>
    <dbReference type="NCBI Taxonomy" id="1494448"/>
    <lineage>
        <taxon>Bacteria</taxon>
        <taxon>Pseudomonadati</taxon>
        <taxon>Pseudomonadota</taxon>
        <taxon>Alphaproteobacteria</taxon>
        <taxon>Hyphomicrobiales</taxon>
        <taxon>Chelatococcaceae</taxon>
        <taxon>Chelatococcus</taxon>
    </lineage>
</organism>
<dbReference type="AlphaFoldDB" id="A0A916XKN6"/>
<reference evidence="1" key="1">
    <citation type="journal article" date="2014" name="Int. J. Syst. Evol. Microbiol.">
        <title>Complete genome sequence of Corynebacterium casei LMG S-19264T (=DSM 44701T), isolated from a smear-ripened cheese.</title>
        <authorList>
            <consortium name="US DOE Joint Genome Institute (JGI-PGF)"/>
            <person name="Walter F."/>
            <person name="Albersmeier A."/>
            <person name="Kalinowski J."/>
            <person name="Ruckert C."/>
        </authorList>
    </citation>
    <scope>NUCLEOTIDE SEQUENCE</scope>
    <source>
        <strain evidence="1">CGMCC 1.12919</strain>
    </source>
</reference>
<dbReference type="EMBL" id="BMGG01000008">
    <property type="protein sequence ID" value="GGC81652.1"/>
    <property type="molecule type" value="Genomic_DNA"/>
</dbReference>
<gene>
    <name evidence="1" type="ORF">GCM10010994_44530</name>
</gene>
<comment type="caution">
    <text evidence="1">The sequence shown here is derived from an EMBL/GenBank/DDBJ whole genome shotgun (WGS) entry which is preliminary data.</text>
</comment>
<accession>A0A916XKN6</accession>
<reference evidence="1" key="2">
    <citation type="submission" date="2020-09" db="EMBL/GenBank/DDBJ databases">
        <authorList>
            <person name="Sun Q."/>
            <person name="Zhou Y."/>
        </authorList>
    </citation>
    <scope>NUCLEOTIDE SEQUENCE</scope>
    <source>
        <strain evidence="1">CGMCC 1.12919</strain>
    </source>
</reference>